<protein>
    <submittedName>
        <fullName evidence="1">Uncharacterized protein</fullName>
    </submittedName>
</protein>
<dbReference type="AlphaFoldDB" id="A0A8S1J4H9"/>
<reference evidence="1" key="1">
    <citation type="submission" date="2020-12" db="EMBL/GenBank/DDBJ databases">
        <authorList>
            <person name="Iha C."/>
        </authorList>
    </citation>
    <scope>NUCLEOTIDE SEQUENCE</scope>
</reference>
<accession>A0A8S1J4H9</accession>
<dbReference type="OrthoDB" id="2019920at2759"/>
<proteinExistence type="predicted"/>
<organism evidence="1 2">
    <name type="scientific">Ostreobium quekettii</name>
    <dbReference type="NCBI Taxonomy" id="121088"/>
    <lineage>
        <taxon>Eukaryota</taxon>
        <taxon>Viridiplantae</taxon>
        <taxon>Chlorophyta</taxon>
        <taxon>core chlorophytes</taxon>
        <taxon>Ulvophyceae</taxon>
        <taxon>TCBD clade</taxon>
        <taxon>Bryopsidales</taxon>
        <taxon>Ostreobineae</taxon>
        <taxon>Ostreobiaceae</taxon>
        <taxon>Ostreobium</taxon>
    </lineage>
</organism>
<dbReference type="EMBL" id="CAJHUC010001793">
    <property type="protein sequence ID" value="CAD7702338.1"/>
    <property type="molecule type" value="Genomic_DNA"/>
</dbReference>
<sequence length="280" mass="31199">MAAVGPMGAHLRPPPPIGIPCLRLREAKASRRARHCRRPRAGAAGESESDLLDKVAADFARGLDAGMSPDEVLDAQLGKLNLSQAQEGYRNKIKMKLLERVGELRQKQRKENRTFELGKLAYSRGQYDAASKLFQNAVAKVGANTLTGGEAQLWLALAYQALGKEDMCLELYKDLKENHDCKSVRKQATSLLFIMEAPKLKISSEEKVKIPVLSNLERATGRARYSASASAGPVKRRKYKQSFEEKFWENYKPPIQVSNKYVWAASAMVLLSLAWYSTTL</sequence>
<gene>
    <name evidence="1" type="ORF">OSTQU699_LOCUS7695</name>
</gene>
<evidence type="ECO:0000313" key="2">
    <source>
        <dbReference type="Proteomes" id="UP000708148"/>
    </source>
</evidence>
<dbReference type="SUPFAM" id="SSF48452">
    <property type="entry name" value="TPR-like"/>
    <property type="match status" value="1"/>
</dbReference>
<dbReference type="PANTHER" id="PTHR36761">
    <property type="entry name" value="ORF03 PROTEIN"/>
    <property type="match status" value="1"/>
</dbReference>
<keyword evidence="2" id="KW-1185">Reference proteome</keyword>
<comment type="caution">
    <text evidence="1">The sequence shown here is derived from an EMBL/GenBank/DDBJ whole genome shotgun (WGS) entry which is preliminary data.</text>
</comment>
<dbReference type="Proteomes" id="UP000708148">
    <property type="component" value="Unassembled WGS sequence"/>
</dbReference>
<name>A0A8S1J4H9_9CHLO</name>
<evidence type="ECO:0000313" key="1">
    <source>
        <dbReference type="EMBL" id="CAD7702338.1"/>
    </source>
</evidence>
<dbReference type="Gene3D" id="1.25.40.10">
    <property type="entry name" value="Tetratricopeptide repeat domain"/>
    <property type="match status" value="1"/>
</dbReference>
<dbReference type="PANTHER" id="PTHR36761:SF2">
    <property type="entry name" value="ORF03 PROTEIN"/>
    <property type="match status" value="1"/>
</dbReference>
<dbReference type="InterPro" id="IPR011990">
    <property type="entry name" value="TPR-like_helical_dom_sf"/>
</dbReference>